<keyword evidence="2" id="KW-0732">Signal</keyword>
<dbReference type="PROSITE" id="PS51257">
    <property type="entry name" value="PROKAR_LIPOPROTEIN"/>
    <property type="match status" value="1"/>
</dbReference>
<evidence type="ECO:0000313" key="4">
    <source>
        <dbReference type="Proteomes" id="UP000185151"/>
    </source>
</evidence>
<dbReference type="EMBL" id="FSRU01000002">
    <property type="protein sequence ID" value="SIO56393.1"/>
    <property type="molecule type" value="Genomic_DNA"/>
</dbReference>
<dbReference type="RefSeq" id="WP_074297941.1">
    <property type="nucleotide sequence ID" value="NZ_FSRU01000002.1"/>
</dbReference>
<evidence type="ECO:0008006" key="5">
    <source>
        <dbReference type="Google" id="ProtNLM"/>
    </source>
</evidence>
<dbReference type="InterPro" id="IPR025421">
    <property type="entry name" value="DUF4148"/>
</dbReference>
<accession>A0A1N6KIW2</accession>
<dbReference type="Pfam" id="PF13663">
    <property type="entry name" value="DUF4148"/>
    <property type="match status" value="1"/>
</dbReference>
<evidence type="ECO:0000256" key="1">
    <source>
        <dbReference type="SAM" id="MobiDB-lite"/>
    </source>
</evidence>
<evidence type="ECO:0000313" key="3">
    <source>
        <dbReference type="EMBL" id="SIO56393.1"/>
    </source>
</evidence>
<proteinExistence type="predicted"/>
<dbReference type="AlphaFoldDB" id="A0A1N6KIW2"/>
<protein>
    <recommendedName>
        <fullName evidence="5">DUF4148 domain-containing protein</fullName>
    </recommendedName>
</protein>
<name>A0A1N6KIW2_9BURK</name>
<gene>
    <name evidence="3" type="ORF">SAMN05444165_3695</name>
</gene>
<organism evidence="3 4">
    <name type="scientific">Paraburkholderia phenazinium</name>
    <dbReference type="NCBI Taxonomy" id="60549"/>
    <lineage>
        <taxon>Bacteria</taxon>
        <taxon>Pseudomonadati</taxon>
        <taxon>Pseudomonadota</taxon>
        <taxon>Betaproteobacteria</taxon>
        <taxon>Burkholderiales</taxon>
        <taxon>Burkholderiaceae</taxon>
        <taxon>Paraburkholderia</taxon>
    </lineage>
</organism>
<dbReference type="Proteomes" id="UP000185151">
    <property type="component" value="Unassembled WGS sequence"/>
</dbReference>
<dbReference type="OrthoDB" id="9153370at2"/>
<feature type="region of interest" description="Disordered" evidence="1">
    <location>
        <begin position="63"/>
        <end position="86"/>
    </location>
</feature>
<sequence length="86" mass="9077">MWTTKLLAGLVMTVACVPLALAVDTVPLSKPTPGPHEFYAPKSQGKTRAQVMRELEVARASGCIDGPDNQYPQPCPVPAGGQGMVE</sequence>
<evidence type="ECO:0000256" key="2">
    <source>
        <dbReference type="SAM" id="SignalP"/>
    </source>
</evidence>
<reference evidence="3 4" key="1">
    <citation type="submission" date="2016-11" db="EMBL/GenBank/DDBJ databases">
        <authorList>
            <person name="Jaros S."/>
            <person name="Januszkiewicz K."/>
            <person name="Wedrychowicz H."/>
        </authorList>
    </citation>
    <scope>NUCLEOTIDE SEQUENCE [LARGE SCALE GENOMIC DNA]</scope>
    <source>
        <strain evidence="3 4">GAS95</strain>
    </source>
</reference>
<feature type="signal peptide" evidence="2">
    <location>
        <begin position="1"/>
        <end position="22"/>
    </location>
</feature>
<feature type="chain" id="PRO_5013065728" description="DUF4148 domain-containing protein" evidence="2">
    <location>
        <begin position="23"/>
        <end position="86"/>
    </location>
</feature>
<keyword evidence="4" id="KW-1185">Reference proteome</keyword>